<sequence length="479" mass="53782">MQFSHRSGVTWGDYLLTESATASINAGMRSQTQALVASQERTQQSMQQMSEQLQSGLAELSAAFNWGMSELLIAIGDLNDTLEQLIALARNPSQTWAYEQFNIARDAFKRHLFDDALTYVNSAIDGSASQTGYRLDHRFHMLLGLIRLGNHHSDADLIDLPAAEQAFLAAAKYAKATAPEEAGRAMLSAAWAAYCQAQIEQAESYVSEALALNSQLSEAHFLQAKLYMAKDLPAGALMPLSQAIALDRDYMLKVQDDPDFEPHQAQIESLYAQLVDSKKEQFAQQQQSFVARLEAIKDFKAGYRFLNADLSEVEDTLKQAAQIAAEGNYFAYDDGLAALRHAETQLANAKQQAVEQGREDIRNATQPKYRAATPEDQARNQAQDKGCLATLVIFVLWSIALYVYVKLEVVRNMWPTWYDPIVEMLPLWIASLLFVAIPLYYILKGVLRVRFNRKYKQEAINGEARREEFAQKAKQLLQM</sequence>
<evidence type="ECO:0000256" key="1">
    <source>
        <dbReference type="SAM" id="Coils"/>
    </source>
</evidence>
<keyword evidence="1" id="KW-0175">Coiled coil</keyword>
<dbReference type="AlphaFoldDB" id="A0A094L2E3"/>
<gene>
    <name evidence="3" type="ORF">IDAT_06205</name>
</gene>
<keyword evidence="2" id="KW-0812">Transmembrane</keyword>
<keyword evidence="2" id="KW-1133">Transmembrane helix</keyword>
<name>A0A094L2E3_9GAMM</name>
<accession>A0A094L2E3</accession>
<dbReference type="RefSeq" id="WP_034731966.1">
    <property type="nucleotide sequence ID" value="NZ_JPIN01000006.1"/>
</dbReference>
<protein>
    <submittedName>
        <fullName evidence="3">Uncharacterized protein</fullName>
    </submittedName>
</protein>
<dbReference type="Gene3D" id="1.25.40.10">
    <property type="entry name" value="Tetratricopeptide repeat domain"/>
    <property type="match status" value="1"/>
</dbReference>
<dbReference type="InterPro" id="IPR011990">
    <property type="entry name" value="TPR-like_helical_dom_sf"/>
</dbReference>
<keyword evidence="4" id="KW-1185">Reference proteome</keyword>
<feature type="coiled-coil region" evidence="1">
    <location>
        <begin position="303"/>
        <end position="359"/>
    </location>
</feature>
<dbReference type="InterPro" id="IPR019734">
    <property type="entry name" value="TPR_rpt"/>
</dbReference>
<evidence type="ECO:0000256" key="2">
    <source>
        <dbReference type="SAM" id="Phobius"/>
    </source>
</evidence>
<feature type="transmembrane region" description="Helical" evidence="2">
    <location>
        <begin position="425"/>
        <end position="443"/>
    </location>
</feature>
<reference evidence="3 4" key="1">
    <citation type="submission" date="2014-06" db="EMBL/GenBank/DDBJ databases">
        <title>Draft genome sequence of Idiomarina sp. MCCC 1A10513.</title>
        <authorList>
            <person name="Du J."/>
            <person name="Lai Q."/>
            <person name="Shao Z."/>
        </authorList>
    </citation>
    <scope>NUCLEOTIDE SEQUENCE [LARGE SCALE GENOMIC DNA]</scope>
    <source>
        <strain evidence="3 4">MCCC 1A10513</strain>
    </source>
</reference>
<proteinExistence type="predicted"/>
<dbReference type="SMART" id="SM00028">
    <property type="entry name" value="TPR"/>
    <property type="match status" value="2"/>
</dbReference>
<dbReference type="EMBL" id="JPIN01000006">
    <property type="protein sequence ID" value="KFZ28793.1"/>
    <property type="molecule type" value="Genomic_DNA"/>
</dbReference>
<keyword evidence="2" id="KW-0472">Membrane</keyword>
<feature type="transmembrane region" description="Helical" evidence="2">
    <location>
        <begin position="387"/>
        <end position="405"/>
    </location>
</feature>
<comment type="caution">
    <text evidence="3">The sequence shown here is derived from an EMBL/GenBank/DDBJ whole genome shotgun (WGS) entry which is preliminary data.</text>
</comment>
<dbReference type="SUPFAM" id="SSF48452">
    <property type="entry name" value="TPR-like"/>
    <property type="match status" value="1"/>
</dbReference>
<evidence type="ECO:0000313" key="4">
    <source>
        <dbReference type="Proteomes" id="UP000053718"/>
    </source>
</evidence>
<evidence type="ECO:0000313" key="3">
    <source>
        <dbReference type="EMBL" id="KFZ28793.1"/>
    </source>
</evidence>
<organism evidence="3 4">
    <name type="scientific">Pseudidiomarina atlantica</name>
    <dbReference type="NCBI Taxonomy" id="1517416"/>
    <lineage>
        <taxon>Bacteria</taxon>
        <taxon>Pseudomonadati</taxon>
        <taxon>Pseudomonadota</taxon>
        <taxon>Gammaproteobacteria</taxon>
        <taxon>Alteromonadales</taxon>
        <taxon>Idiomarinaceae</taxon>
        <taxon>Pseudidiomarina</taxon>
    </lineage>
</organism>
<dbReference type="Proteomes" id="UP000053718">
    <property type="component" value="Unassembled WGS sequence"/>
</dbReference>